<reference evidence="1 2" key="1">
    <citation type="journal article" date="2021" name="Sci. Rep.">
        <title>Chromosome anchoring in Senegalese sole (Solea senegalensis) reveals sex-associated markers and genome rearrangements in flatfish.</title>
        <authorList>
            <person name="Guerrero-Cozar I."/>
            <person name="Gomez-Garrido J."/>
            <person name="Berbel C."/>
            <person name="Martinez-Blanch J.F."/>
            <person name="Alioto T."/>
            <person name="Claros M.G."/>
            <person name="Gagnaire P.A."/>
            <person name="Manchado M."/>
        </authorList>
    </citation>
    <scope>NUCLEOTIDE SEQUENCE [LARGE SCALE GENOMIC DNA]</scope>
    <source>
        <strain evidence="1">Sse05_10M</strain>
    </source>
</reference>
<proteinExistence type="predicted"/>
<dbReference type="AlphaFoldDB" id="A0AAV6PG99"/>
<dbReference type="Proteomes" id="UP000693946">
    <property type="component" value="Unassembled WGS sequence"/>
</dbReference>
<name>A0AAV6PG99_SOLSE</name>
<evidence type="ECO:0000313" key="1">
    <source>
        <dbReference type="EMBL" id="KAG7463229.1"/>
    </source>
</evidence>
<sequence length="140" mass="15526">MSCVRVLKNLKQASTEHVVAFAVNHLHPETKTKSKMAAKIKKHCFGDVNTQISANSSSMFNLKPRAAVVVVVVVVVVETCKYADLFNTGFSQLDDGGVDKQNKCCEHKHVRVEPHFSLSSFQRRRSHSVCSLTVKLVVSD</sequence>
<dbReference type="EMBL" id="JAGKHQ010000903">
    <property type="protein sequence ID" value="KAG7463229.1"/>
    <property type="molecule type" value="Genomic_DNA"/>
</dbReference>
<accession>A0AAV6PG99</accession>
<gene>
    <name evidence="1" type="ORF">JOB18_033668</name>
</gene>
<organism evidence="1 2">
    <name type="scientific">Solea senegalensis</name>
    <name type="common">Senegalese sole</name>
    <dbReference type="NCBI Taxonomy" id="28829"/>
    <lineage>
        <taxon>Eukaryota</taxon>
        <taxon>Metazoa</taxon>
        <taxon>Chordata</taxon>
        <taxon>Craniata</taxon>
        <taxon>Vertebrata</taxon>
        <taxon>Euteleostomi</taxon>
        <taxon>Actinopterygii</taxon>
        <taxon>Neopterygii</taxon>
        <taxon>Teleostei</taxon>
        <taxon>Neoteleostei</taxon>
        <taxon>Acanthomorphata</taxon>
        <taxon>Carangaria</taxon>
        <taxon>Pleuronectiformes</taxon>
        <taxon>Pleuronectoidei</taxon>
        <taxon>Soleidae</taxon>
        <taxon>Solea</taxon>
    </lineage>
</organism>
<keyword evidence="2" id="KW-1185">Reference proteome</keyword>
<evidence type="ECO:0000313" key="2">
    <source>
        <dbReference type="Proteomes" id="UP000693946"/>
    </source>
</evidence>
<protein>
    <submittedName>
        <fullName evidence="1">Uncharacterized protein</fullName>
    </submittedName>
</protein>
<comment type="caution">
    <text evidence="1">The sequence shown here is derived from an EMBL/GenBank/DDBJ whole genome shotgun (WGS) entry which is preliminary data.</text>
</comment>